<dbReference type="EMBL" id="BGPR01010205">
    <property type="protein sequence ID" value="GBN44852.1"/>
    <property type="molecule type" value="Genomic_DNA"/>
</dbReference>
<accession>A0A4Y2P154</accession>
<gene>
    <name evidence="1" type="ORF">AVEN_265277_1</name>
</gene>
<evidence type="ECO:0000313" key="2">
    <source>
        <dbReference type="Proteomes" id="UP000499080"/>
    </source>
</evidence>
<protein>
    <submittedName>
        <fullName evidence="1">Uncharacterized protein</fullName>
    </submittedName>
</protein>
<name>A0A4Y2P154_ARAVE</name>
<sequence length="137" mass="15430">MPQIKVRFEKSLTQQQLSCVPITSNQNNRTYSGSSLFLKQTNSLLLHIIHTGIPSNMISNKHSASYVPGMAIEHTSCGWLHRTLCLSTYSFGGCVSFGFSHGQSYFNSRAIYRKGESSSKERLLDRCRVSYHPILEP</sequence>
<dbReference type="Proteomes" id="UP000499080">
    <property type="component" value="Unassembled WGS sequence"/>
</dbReference>
<comment type="caution">
    <text evidence="1">The sequence shown here is derived from an EMBL/GenBank/DDBJ whole genome shotgun (WGS) entry which is preliminary data.</text>
</comment>
<keyword evidence="2" id="KW-1185">Reference proteome</keyword>
<evidence type="ECO:0000313" key="1">
    <source>
        <dbReference type="EMBL" id="GBN44852.1"/>
    </source>
</evidence>
<organism evidence="1 2">
    <name type="scientific">Araneus ventricosus</name>
    <name type="common">Orbweaver spider</name>
    <name type="synonym">Epeira ventricosa</name>
    <dbReference type="NCBI Taxonomy" id="182803"/>
    <lineage>
        <taxon>Eukaryota</taxon>
        <taxon>Metazoa</taxon>
        <taxon>Ecdysozoa</taxon>
        <taxon>Arthropoda</taxon>
        <taxon>Chelicerata</taxon>
        <taxon>Arachnida</taxon>
        <taxon>Araneae</taxon>
        <taxon>Araneomorphae</taxon>
        <taxon>Entelegynae</taxon>
        <taxon>Araneoidea</taxon>
        <taxon>Araneidae</taxon>
        <taxon>Araneus</taxon>
    </lineage>
</organism>
<dbReference type="AlphaFoldDB" id="A0A4Y2P154"/>
<proteinExistence type="predicted"/>
<reference evidence="1 2" key="1">
    <citation type="journal article" date="2019" name="Sci. Rep.">
        <title>Orb-weaving spider Araneus ventricosus genome elucidates the spidroin gene catalogue.</title>
        <authorList>
            <person name="Kono N."/>
            <person name="Nakamura H."/>
            <person name="Ohtoshi R."/>
            <person name="Moran D.A.P."/>
            <person name="Shinohara A."/>
            <person name="Yoshida Y."/>
            <person name="Fujiwara M."/>
            <person name="Mori M."/>
            <person name="Tomita M."/>
            <person name="Arakawa K."/>
        </authorList>
    </citation>
    <scope>NUCLEOTIDE SEQUENCE [LARGE SCALE GENOMIC DNA]</scope>
</reference>